<dbReference type="PANTHER" id="PTHR10366:SF562">
    <property type="entry name" value="ALDEHYDE REDUCTASE II (AFU_ORTHOLOGUE AFUA_1G11360)"/>
    <property type="match status" value="1"/>
</dbReference>
<comment type="similarity">
    <text evidence="2">Belongs to the NAD(P)-dependent epimerase/dehydratase family. Dihydroflavonol-4-reductase subfamily.</text>
</comment>
<keyword evidence="5" id="KW-1185">Reference proteome</keyword>
<comment type="caution">
    <text evidence="4">The sequence shown here is derived from an EMBL/GenBank/DDBJ whole genome shotgun (WGS) entry which is preliminary data.</text>
</comment>
<dbReference type="EMBL" id="JAKJXP020000004">
    <property type="protein sequence ID" value="KAK7756963.1"/>
    <property type="molecule type" value="Genomic_DNA"/>
</dbReference>
<dbReference type="Proteomes" id="UP001320420">
    <property type="component" value="Unassembled WGS sequence"/>
</dbReference>
<evidence type="ECO:0000256" key="1">
    <source>
        <dbReference type="ARBA" id="ARBA00023002"/>
    </source>
</evidence>
<name>A0AAN9YS59_9PEZI</name>
<feature type="domain" description="NAD-dependent epimerase/dehydratase" evidence="3">
    <location>
        <begin position="15"/>
        <end position="184"/>
    </location>
</feature>
<sequence length="336" mass="36569">MSPIDQPAIPKGSTVLVTAANGFLGSNVVDQFLKFGYKVRGTTRNLEKNAWMNKLFDAKYGPGKFELVLVPEMKADDAYDEAVKGTYPDPTVVIPDSIQGALNAMRAAAKEPTVKRFVLCSSSYSAIFPHPNTKVTVTTETWNEESIGIATNAKPPYPPELSFPVYAASKALTEKEAWKFVEEKKPGYTLNAVLPTAIFGGTLDPVGQGWASSSGRIVDLYKGDKTTVAQLPPRHGAEFFVDVQDAALLHVAAAIHPGVESERVFAFAGPVNGNTIVGTLRKLYPDRTFPPDFQSDEDLSDIVPIKRATELLRDMGQDGFTSLEECLRRNTKDVPA</sequence>
<accession>A0AAN9YS59</accession>
<dbReference type="Gene3D" id="3.40.50.720">
    <property type="entry name" value="NAD(P)-binding Rossmann-like Domain"/>
    <property type="match status" value="1"/>
</dbReference>
<organism evidence="4 5">
    <name type="scientific">Diatrype stigma</name>
    <dbReference type="NCBI Taxonomy" id="117547"/>
    <lineage>
        <taxon>Eukaryota</taxon>
        <taxon>Fungi</taxon>
        <taxon>Dikarya</taxon>
        <taxon>Ascomycota</taxon>
        <taxon>Pezizomycotina</taxon>
        <taxon>Sordariomycetes</taxon>
        <taxon>Xylariomycetidae</taxon>
        <taxon>Xylariales</taxon>
        <taxon>Diatrypaceae</taxon>
        <taxon>Diatrype</taxon>
    </lineage>
</organism>
<dbReference type="AlphaFoldDB" id="A0AAN9YS59"/>
<dbReference type="InterPro" id="IPR036291">
    <property type="entry name" value="NAD(P)-bd_dom_sf"/>
</dbReference>
<dbReference type="GO" id="GO:0016616">
    <property type="term" value="F:oxidoreductase activity, acting on the CH-OH group of donors, NAD or NADP as acceptor"/>
    <property type="evidence" value="ECO:0007669"/>
    <property type="project" value="TreeGrafter"/>
</dbReference>
<evidence type="ECO:0000313" key="5">
    <source>
        <dbReference type="Proteomes" id="UP001320420"/>
    </source>
</evidence>
<dbReference type="SUPFAM" id="SSF51735">
    <property type="entry name" value="NAD(P)-binding Rossmann-fold domains"/>
    <property type="match status" value="1"/>
</dbReference>
<keyword evidence="1" id="KW-0560">Oxidoreductase</keyword>
<evidence type="ECO:0000259" key="3">
    <source>
        <dbReference type="Pfam" id="PF01370"/>
    </source>
</evidence>
<evidence type="ECO:0000313" key="4">
    <source>
        <dbReference type="EMBL" id="KAK7756963.1"/>
    </source>
</evidence>
<dbReference type="InterPro" id="IPR050425">
    <property type="entry name" value="NAD(P)_dehydrat-like"/>
</dbReference>
<evidence type="ECO:0000256" key="2">
    <source>
        <dbReference type="ARBA" id="ARBA00023445"/>
    </source>
</evidence>
<protein>
    <recommendedName>
        <fullName evidence="3">NAD-dependent epimerase/dehydratase domain-containing protein</fullName>
    </recommendedName>
</protein>
<dbReference type="Pfam" id="PF01370">
    <property type="entry name" value="Epimerase"/>
    <property type="match status" value="1"/>
</dbReference>
<gene>
    <name evidence="4" type="ORF">SLS62_000979</name>
</gene>
<reference evidence="4 5" key="1">
    <citation type="submission" date="2024-02" db="EMBL/GenBank/DDBJ databases">
        <title>De novo assembly and annotation of 12 fungi associated with fruit tree decline syndrome in Ontario, Canada.</title>
        <authorList>
            <person name="Sulman M."/>
            <person name="Ellouze W."/>
            <person name="Ilyukhin E."/>
        </authorList>
    </citation>
    <scope>NUCLEOTIDE SEQUENCE [LARGE SCALE GENOMIC DNA]</scope>
    <source>
        <strain evidence="4 5">M11/M66-122</strain>
    </source>
</reference>
<proteinExistence type="inferred from homology"/>
<dbReference type="PANTHER" id="PTHR10366">
    <property type="entry name" value="NAD DEPENDENT EPIMERASE/DEHYDRATASE"/>
    <property type="match status" value="1"/>
</dbReference>
<dbReference type="InterPro" id="IPR001509">
    <property type="entry name" value="Epimerase_deHydtase"/>
</dbReference>